<evidence type="ECO:0000256" key="4">
    <source>
        <dbReference type="ARBA" id="ARBA00022475"/>
    </source>
</evidence>
<comment type="function">
    <text evidence="1">Putative pheromone receptor.</text>
</comment>
<evidence type="ECO:0000256" key="1">
    <source>
        <dbReference type="ARBA" id="ARBA00003878"/>
    </source>
</evidence>
<gene>
    <name evidence="16" type="primary">LOC110200525</name>
</gene>
<reference evidence="16" key="1">
    <citation type="submission" date="2025-08" db="UniProtKB">
        <authorList>
            <consortium name="RefSeq"/>
        </authorList>
    </citation>
    <scope>IDENTIFICATION</scope>
    <source>
        <tissue evidence="16">Spleen</tissue>
    </source>
</reference>
<evidence type="ECO:0000256" key="7">
    <source>
        <dbReference type="ARBA" id="ARBA00022989"/>
    </source>
</evidence>
<evidence type="ECO:0000313" key="16">
    <source>
        <dbReference type="RefSeq" id="XP_020831562.1"/>
    </source>
</evidence>
<dbReference type="GO" id="GO:0019236">
    <property type="term" value="P:response to pheromone"/>
    <property type="evidence" value="ECO:0007669"/>
    <property type="project" value="UniProtKB-KW"/>
</dbReference>
<feature type="domain" description="G-protein coupled receptors family 1 profile" evidence="14">
    <location>
        <begin position="22"/>
        <end position="285"/>
    </location>
</feature>
<feature type="transmembrane region" description="Helical" evidence="13">
    <location>
        <begin position="94"/>
        <end position="115"/>
    </location>
</feature>
<keyword evidence="15" id="KW-1185">Reference proteome</keyword>
<evidence type="ECO:0000256" key="13">
    <source>
        <dbReference type="RuleBase" id="RU364061"/>
    </source>
</evidence>
<dbReference type="PROSITE" id="PS50262">
    <property type="entry name" value="G_PROTEIN_RECEP_F1_2"/>
    <property type="match status" value="1"/>
</dbReference>
<evidence type="ECO:0000313" key="15">
    <source>
        <dbReference type="Proteomes" id="UP000515140"/>
    </source>
</evidence>
<proteinExistence type="inferred from homology"/>
<evidence type="ECO:0000256" key="12">
    <source>
        <dbReference type="ARBA" id="ARBA00023224"/>
    </source>
</evidence>
<dbReference type="FunFam" id="1.20.1070.10:FF:000033">
    <property type="entry name" value="Vomeronasal type-1 receptor"/>
    <property type="match status" value="1"/>
</dbReference>
<feature type="transmembrane region" description="Helical" evidence="13">
    <location>
        <begin position="12"/>
        <end position="36"/>
    </location>
</feature>
<protein>
    <recommendedName>
        <fullName evidence="13">Vomeronasal type-1 receptor</fullName>
    </recommendedName>
</protein>
<dbReference type="KEGG" id="pcw:110200525"/>
<dbReference type="Proteomes" id="UP000515140">
    <property type="component" value="Unplaced"/>
</dbReference>
<evidence type="ECO:0000259" key="14">
    <source>
        <dbReference type="PROSITE" id="PS50262"/>
    </source>
</evidence>
<dbReference type="PANTHER" id="PTHR24062">
    <property type="entry name" value="VOMERONASAL TYPE-1 RECEPTOR"/>
    <property type="match status" value="1"/>
</dbReference>
<keyword evidence="9 13" id="KW-0472">Membrane</keyword>
<evidence type="ECO:0000256" key="6">
    <source>
        <dbReference type="ARBA" id="ARBA00022692"/>
    </source>
</evidence>
<dbReference type="PRINTS" id="PR01534">
    <property type="entry name" value="VOMERONASL1R"/>
</dbReference>
<keyword evidence="11" id="KW-0325">Glycoprotein</keyword>
<feature type="transmembrane region" description="Helical" evidence="13">
    <location>
        <begin position="182"/>
        <end position="208"/>
    </location>
</feature>
<dbReference type="GO" id="GO:0016503">
    <property type="term" value="F:pheromone receptor activity"/>
    <property type="evidence" value="ECO:0007669"/>
    <property type="project" value="InterPro"/>
</dbReference>
<keyword evidence="5 13" id="KW-0589">Pheromone response</keyword>
<name>A0A6P5JB82_PHACI</name>
<organism evidence="15 16">
    <name type="scientific">Phascolarctos cinereus</name>
    <name type="common">Koala</name>
    <dbReference type="NCBI Taxonomy" id="38626"/>
    <lineage>
        <taxon>Eukaryota</taxon>
        <taxon>Metazoa</taxon>
        <taxon>Chordata</taxon>
        <taxon>Craniata</taxon>
        <taxon>Vertebrata</taxon>
        <taxon>Euteleostomi</taxon>
        <taxon>Mammalia</taxon>
        <taxon>Metatheria</taxon>
        <taxon>Diprotodontia</taxon>
        <taxon>Phascolarctidae</taxon>
        <taxon>Phascolarctos</taxon>
    </lineage>
</organism>
<keyword evidence="8 13" id="KW-0297">G-protein coupled receptor</keyword>
<evidence type="ECO:0000256" key="2">
    <source>
        <dbReference type="ARBA" id="ARBA00004651"/>
    </source>
</evidence>
<evidence type="ECO:0000256" key="3">
    <source>
        <dbReference type="ARBA" id="ARBA00010663"/>
    </source>
</evidence>
<sequence length="307" mass="35021">MIASNNVLGVFFLSQTGVGALGNSFILVLYTITFFIGHRLRPIDLIITHLVFVNDLVLLSRGIPYTMSAFGLLNFMNDLICKFFIYLHRVARGLSLCTTCLLGSVQAITISSGSFRGGQLKTQVPKYIFLFILFCWTFHLLTNYILLEHISNPKTSKNVIKIIDFGFCTFAFLTSVNISLYIFVISLFDVVCMAIMVWTGGYMILFLCRHDQRIQYIHSSKIPPRGSPKTRATQTILPLVSFFVFFYSLNSIFSWYTHHINLFPWMVNYSGFLAACSPAFSPFVLIINDSKVSMYFLTLWRMIKPQS</sequence>
<feature type="transmembrane region" description="Helical" evidence="13">
    <location>
        <begin position="235"/>
        <end position="256"/>
    </location>
</feature>
<dbReference type="GO" id="GO:0007606">
    <property type="term" value="P:sensory perception of chemical stimulus"/>
    <property type="evidence" value="ECO:0007669"/>
    <property type="project" value="UniProtKB-ARBA"/>
</dbReference>
<dbReference type="Pfam" id="PF03402">
    <property type="entry name" value="V1R"/>
    <property type="match status" value="1"/>
</dbReference>
<evidence type="ECO:0000256" key="8">
    <source>
        <dbReference type="ARBA" id="ARBA00023040"/>
    </source>
</evidence>
<keyword evidence="12 13" id="KW-0807">Transducer</keyword>
<feature type="transmembrane region" description="Helical" evidence="13">
    <location>
        <begin position="159"/>
        <end position="176"/>
    </location>
</feature>
<dbReference type="InterPro" id="IPR004072">
    <property type="entry name" value="Vmron_rcpt_1"/>
</dbReference>
<evidence type="ECO:0000256" key="10">
    <source>
        <dbReference type="ARBA" id="ARBA00023170"/>
    </source>
</evidence>
<dbReference type="Gene3D" id="1.20.1070.10">
    <property type="entry name" value="Rhodopsin 7-helix transmembrane proteins"/>
    <property type="match status" value="1"/>
</dbReference>
<feature type="transmembrane region" description="Helical" evidence="13">
    <location>
        <begin position="127"/>
        <end position="147"/>
    </location>
</feature>
<dbReference type="RefSeq" id="XP_020831562.1">
    <property type="nucleotide sequence ID" value="XM_020975903.1"/>
</dbReference>
<evidence type="ECO:0000256" key="11">
    <source>
        <dbReference type="ARBA" id="ARBA00023180"/>
    </source>
</evidence>
<feature type="transmembrane region" description="Helical" evidence="13">
    <location>
        <begin position="262"/>
        <end position="287"/>
    </location>
</feature>
<accession>A0A6P5JB82</accession>
<comment type="similarity">
    <text evidence="3 13">Belongs to the G-protein coupled receptor 1 family.</text>
</comment>
<dbReference type="InParanoid" id="A0A6P5JB82"/>
<keyword evidence="4 13" id="KW-1003">Cell membrane</keyword>
<dbReference type="InterPro" id="IPR017452">
    <property type="entry name" value="GPCR_Rhodpsn_7TM"/>
</dbReference>
<dbReference type="GeneID" id="110200525"/>
<feature type="transmembrane region" description="Helical" evidence="13">
    <location>
        <begin position="69"/>
        <end position="87"/>
    </location>
</feature>
<dbReference type="FunCoup" id="A0A6P5JB82">
    <property type="interactions" value="3"/>
</dbReference>
<dbReference type="SUPFAM" id="SSF81321">
    <property type="entry name" value="Family A G protein-coupled receptor-like"/>
    <property type="match status" value="1"/>
</dbReference>
<dbReference type="GO" id="GO:0005886">
    <property type="term" value="C:plasma membrane"/>
    <property type="evidence" value="ECO:0007669"/>
    <property type="project" value="UniProtKB-SubCell"/>
</dbReference>
<dbReference type="AlphaFoldDB" id="A0A6P5JB82"/>
<evidence type="ECO:0000256" key="5">
    <source>
        <dbReference type="ARBA" id="ARBA00022507"/>
    </source>
</evidence>
<keyword evidence="6 13" id="KW-0812">Transmembrane</keyword>
<comment type="subcellular location">
    <subcellularLocation>
        <location evidence="2 13">Cell membrane</location>
        <topology evidence="2 13">Multi-pass membrane protein</topology>
    </subcellularLocation>
</comment>
<keyword evidence="10 13" id="KW-0675">Receptor</keyword>
<evidence type="ECO:0000256" key="9">
    <source>
        <dbReference type="ARBA" id="ARBA00023136"/>
    </source>
</evidence>
<keyword evidence="7 13" id="KW-1133">Transmembrane helix</keyword>